<accession>A0A9X0BZZ8</accession>
<reference evidence="1" key="1">
    <citation type="submission" date="2022-12" db="EMBL/GenBank/DDBJ databases">
        <authorList>
            <person name="Petersen C."/>
        </authorList>
    </citation>
    <scope>NUCLEOTIDE SEQUENCE</scope>
    <source>
        <strain evidence="1">IBT 30728</strain>
    </source>
</reference>
<name>A0A9X0BZZ8_9EURO</name>
<dbReference type="AlphaFoldDB" id="A0A9X0BZZ8"/>
<dbReference type="Proteomes" id="UP001148312">
    <property type="component" value="Unassembled WGS sequence"/>
</dbReference>
<dbReference type="InterPro" id="IPR032675">
    <property type="entry name" value="LRR_dom_sf"/>
</dbReference>
<reference evidence="1" key="2">
    <citation type="journal article" date="2023" name="IMA Fungus">
        <title>Comparative genomic study of the Penicillium genus elucidates a diverse pangenome and 15 lateral gene transfer events.</title>
        <authorList>
            <person name="Petersen C."/>
            <person name="Sorensen T."/>
            <person name="Nielsen M.R."/>
            <person name="Sondergaard T.E."/>
            <person name="Sorensen J.L."/>
            <person name="Fitzpatrick D.A."/>
            <person name="Frisvad J.C."/>
            <person name="Nielsen K.L."/>
        </authorList>
    </citation>
    <scope>NUCLEOTIDE SEQUENCE</scope>
    <source>
        <strain evidence="1">IBT 30728</strain>
    </source>
</reference>
<protein>
    <recommendedName>
        <fullName evidence="3">F-box domain-containing protein</fullName>
    </recommendedName>
</protein>
<proteinExistence type="predicted"/>
<gene>
    <name evidence="1" type="ORF">N7539_001341</name>
</gene>
<sequence length="410" mass="46712">MATTSTIYLPAEIRLMVVGHLLADDAYDANDRGMHERQRDLWNLCLVSFGWYEAAIKALYVAPQLWRGNKFTLFMKTVCPSRAIQNQQRRGHIRTPDFGSWVEDLNMSRLVHQSSNSQTARLLGNVKKSLTSFTAPQMGIAVNCLGIIAKCQRLKHLDMSLVPGSVFGFPRLKQLVHKLPELQTLHLPRSMALTRTTQEDGRWPSKLSTMSLGGSMDAELMLDFEWPPSLSRLVLRHCISFDTPVMEDLLSHDHLCTHLQALTLGRSNLEMFENGMGSEILYELQQLTYLKLPWDLLPYLFMVPPNVPDVADEEGELPILPLRVLEITKEYFSDHDAELDFSFALSRALDENLRNLLALGIERSCRPLLESRFQELDVKIWDHVSSIPDSELMNSGIDDLGIYFIEEDPE</sequence>
<dbReference type="SUPFAM" id="SSF52047">
    <property type="entry name" value="RNI-like"/>
    <property type="match status" value="1"/>
</dbReference>
<dbReference type="EMBL" id="JAPWDQ010000002">
    <property type="protein sequence ID" value="KAJ5492595.1"/>
    <property type="molecule type" value="Genomic_DNA"/>
</dbReference>
<comment type="caution">
    <text evidence="1">The sequence shown here is derived from an EMBL/GenBank/DDBJ whole genome shotgun (WGS) entry which is preliminary data.</text>
</comment>
<evidence type="ECO:0000313" key="2">
    <source>
        <dbReference type="Proteomes" id="UP001148312"/>
    </source>
</evidence>
<dbReference type="Gene3D" id="3.80.10.10">
    <property type="entry name" value="Ribonuclease Inhibitor"/>
    <property type="match status" value="1"/>
</dbReference>
<dbReference type="GeneID" id="81621193"/>
<evidence type="ECO:0008006" key="3">
    <source>
        <dbReference type="Google" id="ProtNLM"/>
    </source>
</evidence>
<evidence type="ECO:0000313" key="1">
    <source>
        <dbReference type="EMBL" id="KAJ5492595.1"/>
    </source>
</evidence>
<keyword evidence="2" id="KW-1185">Reference proteome</keyword>
<dbReference type="RefSeq" id="XP_056792975.1">
    <property type="nucleotide sequence ID" value="XM_056930944.1"/>
</dbReference>
<organism evidence="1 2">
    <name type="scientific">Penicillium diatomitis</name>
    <dbReference type="NCBI Taxonomy" id="2819901"/>
    <lineage>
        <taxon>Eukaryota</taxon>
        <taxon>Fungi</taxon>
        <taxon>Dikarya</taxon>
        <taxon>Ascomycota</taxon>
        <taxon>Pezizomycotina</taxon>
        <taxon>Eurotiomycetes</taxon>
        <taxon>Eurotiomycetidae</taxon>
        <taxon>Eurotiales</taxon>
        <taxon>Aspergillaceae</taxon>
        <taxon>Penicillium</taxon>
    </lineage>
</organism>